<evidence type="ECO:0000313" key="3">
    <source>
        <dbReference type="Proteomes" id="UP001206206"/>
    </source>
</evidence>
<accession>A0ABT1PFS5</accession>
<evidence type="ECO:0000313" key="2">
    <source>
        <dbReference type="EMBL" id="MCQ4043323.1"/>
    </source>
</evidence>
<keyword evidence="3" id="KW-1185">Reference proteome</keyword>
<dbReference type="Proteomes" id="UP001206206">
    <property type="component" value="Unassembled WGS sequence"/>
</dbReference>
<dbReference type="EMBL" id="JANFNH010000014">
    <property type="protein sequence ID" value="MCQ4043323.1"/>
    <property type="molecule type" value="Genomic_DNA"/>
</dbReference>
<proteinExistence type="predicted"/>
<sequence length="51" mass="5367">MADSGWFGAAVAGAEDGWLIRGATEGAHPATGNARQTAVTHQRKHGMDFRT</sequence>
<organism evidence="2 3">
    <name type="scientific">Streptantibioticus rubrisoli</name>
    <dbReference type="NCBI Taxonomy" id="1387313"/>
    <lineage>
        <taxon>Bacteria</taxon>
        <taxon>Bacillati</taxon>
        <taxon>Actinomycetota</taxon>
        <taxon>Actinomycetes</taxon>
        <taxon>Kitasatosporales</taxon>
        <taxon>Streptomycetaceae</taxon>
        <taxon>Streptantibioticus</taxon>
    </lineage>
</organism>
<comment type="caution">
    <text evidence="2">The sequence shown here is derived from an EMBL/GenBank/DDBJ whole genome shotgun (WGS) entry which is preliminary data.</text>
</comment>
<evidence type="ECO:0000256" key="1">
    <source>
        <dbReference type="SAM" id="MobiDB-lite"/>
    </source>
</evidence>
<dbReference type="RefSeq" id="WP_255928300.1">
    <property type="nucleotide sequence ID" value="NZ_JANFNH010000014.1"/>
</dbReference>
<gene>
    <name evidence="2" type="ORF">NON19_15140</name>
</gene>
<name>A0ABT1PFS5_9ACTN</name>
<protein>
    <submittedName>
        <fullName evidence="2">Uncharacterized protein</fullName>
    </submittedName>
</protein>
<reference evidence="2 3" key="1">
    <citation type="submission" date="2022-06" db="EMBL/GenBank/DDBJ databases">
        <title>Draft genome sequence of type strain Streptomyces rubrisoli DSM 42083.</title>
        <authorList>
            <person name="Duangmal K."/>
            <person name="Klaysubun C."/>
        </authorList>
    </citation>
    <scope>NUCLEOTIDE SEQUENCE [LARGE SCALE GENOMIC DNA]</scope>
    <source>
        <strain evidence="2 3">DSM 42083</strain>
    </source>
</reference>
<feature type="region of interest" description="Disordered" evidence="1">
    <location>
        <begin position="24"/>
        <end position="51"/>
    </location>
</feature>